<evidence type="ECO:0000256" key="11">
    <source>
        <dbReference type="SAM" id="MobiDB-lite"/>
    </source>
</evidence>
<keyword evidence="5" id="KW-0547">Nucleotide-binding</keyword>
<comment type="function">
    <text evidence="2">Catalyzes the phosphorylation of D-fructose 6-phosphate to fructose 1,6-bisphosphate by ATP, the first committing step of glycolysis.</text>
</comment>
<dbReference type="GO" id="GO:0046872">
    <property type="term" value="F:metal ion binding"/>
    <property type="evidence" value="ECO:0007669"/>
    <property type="project" value="UniProtKB-KW"/>
</dbReference>
<evidence type="ECO:0000256" key="7">
    <source>
        <dbReference type="ARBA" id="ARBA00022840"/>
    </source>
</evidence>
<keyword evidence="4" id="KW-0479">Metal-binding</keyword>
<reference evidence="13 14" key="1">
    <citation type="submission" date="2016-02" db="EMBL/GenBank/DDBJ databases">
        <title>Genome analysis of coral dinoflagellate symbionts highlights evolutionary adaptations to a symbiotic lifestyle.</title>
        <authorList>
            <person name="Aranda M."/>
            <person name="Li Y."/>
            <person name="Liew Y.J."/>
            <person name="Baumgarten S."/>
            <person name="Simakov O."/>
            <person name="Wilson M."/>
            <person name="Piel J."/>
            <person name="Ashoor H."/>
            <person name="Bougouffa S."/>
            <person name="Bajic V.B."/>
            <person name="Ryu T."/>
            <person name="Ravasi T."/>
            <person name="Bayer T."/>
            <person name="Micklem G."/>
            <person name="Kim H."/>
            <person name="Bhak J."/>
            <person name="Lajeunesse T.C."/>
            <person name="Voolstra C.R."/>
        </authorList>
    </citation>
    <scope>NUCLEOTIDE SEQUENCE [LARGE SCALE GENOMIC DNA]</scope>
    <source>
        <strain evidence="13 14">CCMP2467</strain>
    </source>
</reference>
<evidence type="ECO:0000256" key="3">
    <source>
        <dbReference type="ARBA" id="ARBA00022679"/>
    </source>
</evidence>
<dbReference type="InterPro" id="IPR022953">
    <property type="entry name" value="ATP_PFK"/>
</dbReference>
<evidence type="ECO:0000256" key="5">
    <source>
        <dbReference type="ARBA" id="ARBA00022741"/>
    </source>
</evidence>
<dbReference type="NCBIfam" id="NF005301">
    <property type="entry name" value="PRK06830.1"/>
    <property type="match status" value="1"/>
</dbReference>
<evidence type="ECO:0000256" key="9">
    <source>
        <dbReference type="ARBA" id="ARBA00023152"/>
    </source>
</evidence>
<keyword evidence="9" id="KW-0324">Glycolysis</keyword>
<feature type="compositionally biased region" description="Basic and acidic residues" evidence="11">
    <location>
        <begin position="13"/>
        <end position="37"/>
    </location>
</feature>
<keyword evidence="8" id="KW-0460">Magnesium</keyword>
<keyword evidence="14" id="KW-1185">Reference proteome</keyword>
<evidence type="ECO:0000256" key="1">
    <source>
        <dbReference type="ARBA" id="ARBA00001946"/>
    </source>
</evidence>
<keyword evidence="7" id="KW-0067">ATP-binding</keyword>
<dbReference type="GO" id="GO:0005524">
    <property type="term" value="F:ATP binding"/>
    <property type="evidence" value="ECO:0007669"/>
    <property type="project" value="UniProtKB-KW"/>
</dbReference>
<dbReference type="InterPro" id="IPR050929">
    <property type="entry name" value="PFKA"/>
</dbReference>
<comment type="catalytic activity">
    <reaction evidence="10">
        <text>beta-D-fructose 6-phosphate + ATP = beta-D-fructose 1,6-bisphosphate + ADP + H(+)</text>
        <dbReference type="Rhea" id="RHEA:16109"/>
        <dbReference type="ChEBI" id="CHEBI:15378"/>
        <dbReference type="ChEBI" id="CHEBI:30616"/>
        <dbReference type="ChEBI" id="CHEBI:32966"/>
        <dbReference type="ChEBI" id="CHEBI:57634"/>
        <dbReference type="ChEBI" id="CHEBI:456216"/>
        <dbReference type="EC" id="2.7.1.11"/>
    </reaction>
</comment>
<organism evidence="13 14">
    <name type="scientific">Symbiodinium microadriaticum</name>
    <name type="common">Dinoflagellate</name>
    <name type="synonym">Zooxanthella microadriatica</name>
    <dbReference type="NCBI Taxonomy" id="2951"/>
    <lineage>
        <taxon>Eukaryota</taxon>
        <taxon>Sar</taxon>
        <taxon>Alveolata</taxon>
        <taxon>Dinophyceae</taxon>
        <taxon>Suessiales</taxon>
        <taxon>Symbiodiniaceae</taxon>
        <taxon>Symbiodinium</taxon>
    </lineage>
</organism>
<dbReference type="SUPFAM" id="SSF53784">
    <property type="entry name" value="Phosphofructokinase"/>
    <property type="match status" value="1"/>
</dbReference>
<dbReference type="Pfam" id="PF00365">
    <property type="entry name" value="PFK"/>
    <property type="match status" value="1"/>
</dbReference>
<dbReference type="AlphaFoldDB" id="A0A1Q9C5R6"/>
<dbReference type="Gene3D" id="3.40.50.450">
    <property type="match status" value="1"/>
</dbReference>
<dbReference type="InterPro" id="IPR000023">
    <property type="entry name" value="Phosphofructokinase_dom"/>
</dbReference>
<evidence type="ECO:0000256" key="8">
    <source>
        <dbReference type="ARBA" id="ARBA00022842"/>
    </source>
</evidence>
<evidence type="ECO:0000256" key="4">
    <source>
        <dbReference type="ARBA" id="ARBA00022723"/>
    </source>
</evidence>
<feature type="domain" description="Phosphofructokinase" evidence="12">
    <location>
        <begin position="411"/>
        <end position="711"/>
    </location>
</feature>
<evidence type="ECO:0000256" key="10">
    <source>
        <dbReference type="ARBA" id="ARBA00048070"/>
    </source>
</evidence>
<accession>A0A1Q9C5R6</accession>
<gene>
    <name evidence="13" type="primary">PFK5</name>
    <name evidence="13" type="ORF">AK812_SmicGene41578</name>
</gene>
<keyword evidence="6 13" id="KW-0418">Kinase</keyword>
<feature type="compositionally biased region" description="Basic and acidic residues" evidence="11">
    <location>
        <begin position="345"/>
        <end position="354"/>
    </location>
</feature>
<evidence type="ECO:0000256" key="6">
    <source>
        <dbReference type="ARBA" id="ARBA00022777"/>
    </source>
</evidence>
<feature type="region of interest" description="Disordered" evidence="11">
    <location>
        <begin position="345"/>
        <end position="386"/>
    </location>
</feature>
<dbReference type="InterPro" id="IPR035966">
    <property type="entry name" value="PKF_sf"/>
</dbReference>
<comment type="caution">
    <text evidence="13">The sequence shown here is derived from an EMBL/GenBank/DDBJ whole genome shotgun (WGS) entry which is preliminary data.</text>
</comment>
<protein>
    <submittedName>
        <fullName evidence="13">6-phosphofructokinase 5, chloroplastic</fullName>
    </submittedName>
</protein>
<dbReference type="OrthoDB" id="537915at2759"/>
<dbReference type="PRINTS" id="PR00476">
    <property type="entry name" value="PHFRCTKINASE"/>
</dbReference>
<dbReference type="GO" id="GO:0006002">
    <property type="term" value="P:fructose 6-phosphate metabolic process"/>
    <property type="evidence" value="ECO:0007669"/>
    <property type="project" value="InterPro"/>
</dbReference>
<dbReference type="FunFam" id="3.40.50.450:FF:000002">
    <property type="entry name" value="ATP-dependent 6-phosphofructokinase"/>
    <property type="match status" value="1"/>
</dbReference>
<evidence type="ECO:0000313" key="13">
    <source>
        <dbReference type="EMBL" id="OLP78269.1"/>
    </source>
</evidence>
<dbReference type="UniPathway" id="UPA00109">
    <property type="reaction ID" value="UER00182"/>
</dbReference>
<dbReference type="GO" id="GO:0005737">
    <property type="term" value="C:cytoplasm"/>
    <property type="evidence" value="ECO:0007669"/>
    <property type="project" value="UniProtKB-ARBA"/>
</dbReference>
<dbReference type="GO" id="GO:0003872">
    <property type="term" value="F:6-phosphofructokinase activity"/>
    <property type="evidence" value="ECO:0007669"/>
    <property type="project" value="UniProtKB-EC"/>
</dbReference>
<comment type="cofactor">
    <cofactor evidence="1">
        <name>Mg(2+)</name>
        <dbReference type="ChEBI" id="CHEBI:18420"/>
    </cofactor>
</comment>
<evidence type="ECO:0000313" key="14">
    <source>
        <dbReference type="Proteomes" id="UP000186817"/>
    </source>
</evidence>
<keyword evidence="3" id="KW-0808">Transferase</keyword>
<dbReference type="Proteomes" id="UP000186817">
    <property type="component" value="Unassembled WGS sequence"/>
</dbReference>
<feature type="region of interest" description="Disordered" evidence="11">
    <location>
        <begin position="1"/>
        <end position="45"/>
    </location>
</feature>
<evidence type="ECO:0000259" key="12">
    <source>
        <dbReference type="Pfam" id="PF00365"/>
    </source>
</evidence>
<name>A0A1Q9C5R6_SYMMI</name>
<dbReference type="EMBL" id="LSRX01001635">
    <property type="protein sequence ID" value="OLP78269.1"/>
    <property type="molecule type" value="Genomic_DNA"/>
</dbReference>
<evidence type="ECO:0000256" key="2">
    <source>
        <dbReference type="ARBA" id="ARBA00002659"/>
    </source>
</evidence>
<dbReference type="PANTHER" id="PTHR45770">
    <property type="entry name" value="ATP-DEPENDENT 6-PHOSPHOFRUCTOKINASE 1"/>
    <property type="match status" value="1"/>
</dbReference>
<sequence length="769" mass="84225">MALGPPKARPPRSGREAADPAKGPEESQEDRREKQDAFFDSLPQDHLTHPELDLRDLLVEALKGKGLAKLSPIASDREFCRRKALLEWPRGIRLTAWIENRIGAEVEVVHGAFGSEVGVRLLDVGGMEEVDPEAFLASLPPDDFTQEENTLRQKLFEAWRDLTSRSDQRDVSLLDLGEHPNVKKAGGFLPPKMLRSWIEARLGAEMLLTENEAGELLADFVSVDTEVAEAPPEAPLAPADARAEVEEKARLFFHDTMPLRPEEKDLERACIDAIVKSTLSASTSFTSTGCSTPLNLSSVLNADKAFQEVWRRCKSEWAALEPPEGPVEVTLTNWVDWRVADVKETEREAAEHPRGPGPPRGPIRIPTRSHPGPEEAQDDERLQASRPKELANGCVRANACREIFHNPSEVRAAIVTCGGLCPGLNSIIREITNCLWHQYGVKTILGMQAGYNGCSAPDDFPPIQLNVDIVRDIHMKGGSILKAGRGGMDDPEKILDQLEKMGINMLFTVGGDGTQAAANLLYQAARKRDMPLSIVGVPKSIDNDIVFFDKTFGFDSAVAAASEVIRNGWVEATSCAKGVGIVKLMGRDAGFVAMHAALASTIVDLVMIPEVDVEMEEIMKHVDTTLARKDFMVVAVAEGAGQKFVSTGKKDSTGHTVYGDIGTYLKDQINSHLKKSGGRSFYIDPSYIIRSVTIRPNDHIYCSRLARDAVHTAMRGYTGVCVGPIHNIIVVMPSNLIASRKKRISVHSSSWQSCVQSCNMPKSLAGLNK</sequence>
<proteinExistence type="predicted"/>